<dbReference type="EMBL" id="JBHSDP010000006">
    <property type="protein sequence ID" value="MFC4327000.1"/>
    <property type="molecule type" value="Genomic_DNA"/>
</dbReference>
<evidence type="ECO:0000256" key="2">
    <source>
        <dbReference type="ARBA" id="ARBA00024063"/>
    </source>
</evidence>
<dbReference type="PANTHER" id="PTHR42905:SF7">
    <property type="entry name" value="PHOSPHOENOLPYRUVATE PHOSPHOMUTASE"/>
    <property type="match status" value="1"/>
</dbReference>
<dbReference type="SUPFAM" id="SSF51621">
    <property type="entry name" value="Phosphoenolpyruvate/pyruvate domain"/>
    <property type="match status" value="1"/>
</dbReference>
<evidence type="ECO:0000256" key="3">
    <source>
        <dbReference type="ARBA" id="ARBA00038455"/>
    </source>
</evidence>
<dbReference type="Proteomes" id="UP001595824">
    <property type="component" value="Unassembled WGS sequence"/>
</dbReference>
<protein>
    <recommendedName>
        <fullName evidence="2">phosphoenolpyruvate mutase</fullName>
        <ecNumber evidence="2">5.4.2.9</ecNumber>
    </recommendedName>
</protein>
<dbReference type="InterPro" id="IPR012698">
    <property type="entry name" value="PEnolPyrv_PMutase_core"/>
</dbReference>
<dbReference type="InterPro" id="IPR015813">
    <property type="entry name" value="Pyrv/PenolPyrv_kinase-like_dom"/>
</dbReference>
<evidence type="ECO:0000256" key="1">
    <source>
        <dbReference type="ARBA" id="ARBA00023235"/>
    </source>
</evidence>
<dbReference type="Gene3D" id="3.20.20.60">
    <property type="entry name" value="Phosphoenolpyruvate-binding domains"/>
    <property type="match status" value="1"/>
</dbReference>
<dbReference type="NCBIfam" id="TIGR02320">
    <property type="entry name" value="PEP_mutase"/>
    <property type="match status" value="1"/>
</dbReference>
<gene>
    <name evidence="4" type="primary">aepX</name>
    <name evidence="4" type="ORF">ACFPC0_03975</name>
</gene>
<comment type="similarity">
    <text evidence="3">Belongs to the isocitrate lyase/PEP mutase superfamily. PEP mutase family.</text>
</comment>
<dbReference type="RefSeq" id="WP_381736918.1">
    <property type="nucleotide sequence ID" value="NZ_JBHSDP010000006.1"/>
</dbReference>
<evidence type="ECO:0000313" key="5">
    <source>
        <dbReference type="Proteomes" id="UP001595824"/>
    </source>
</evidence>
<dbReference type="InterPro" id="IPR040442">
    <property type="entry name" value="Pyrv_kinase-like_dom_sf"/>
</dbReference>
<reference evidence="5" key="1">
    <citation type="journal article" date="2019" name="Int. J. Syst. Evol. Microbiol.">
        <title>The Global Catalogue of Microorganisms (GCM) 10K type strain sequencing project: providing services to taxonomists for standard genome sequencing and annotation.</title>
        <authorList>
            <consortium name="The Broad Institute Genomics Platform"/>
            <consortium name="The Broad Institute Genome Sequencing Center for Infectious Disease"/>
            <person name="Wu L."/>
            <person name="Ma J."/>
        </authorList>
    </citation>
    <scope>NUCLEOTIDE SEQUENCE [LARGE SCALE GENOMIC DNA]</scope>
    <source>
        <strain evidence="5">PCU 347</strain>
    </source>
</reference>
<name>A0ABV8T8S8_9ACTN</name>
<accession>A0ABV8T8S8</accession>
<dbReference type="PANTHER" id="PTHR42905">
    <property type="entry name" value="PHOSPHOENOLPYRUVATE CARBOXYLASE"/>
    <property type="match status" value="1"/>
</dbReference>
<dbReference type="CDD" id="cd00377">
    <property type="entry name" value="ICL_PEPM"/>
    <property type="match status" value="1"/>
</dbReference>
<dbReference type="Pfam" id="PF13714">
    <property type="entry name" value="PEP_mutase"/>
    <property type="match status" value="1"/>
</dbReference>
<sequence length="303" mass="32946">MSGTGPASNKTATLRHLLARPEISFLMEAHNGLSAKLVERAGFEGIWASGLSIAAALGVRDSNEASWTQVLEVAEFMSDATGIPILLDGDTGYGNFNSVRRLVRKLEQRGIAGVCIEDKLFPKTNSFVRGGTQPLADAEEFAGKIQAAKASQHDPDFVVVARTEALIAGEGPAEALRRAELYRCAGADAILIHSARSDPSEILAFKAEWGDRLPVVIVPTTYYTTPTEVFAEEGISTVVWANHLMRSALRAMQLTAATIHSEQHLRNVEVTVASLAEVFELQGEDELAEAEQRWLPRRNAPRR</sequence>
<keyword evidence="5" id="KW-1185">Reference proteome</keyword>
<comment type="caution">
    <text evidence="4">The sequence shown here is derived from an EMBL/GenBank/DDBJ whole genome shotgun (WGS) entry which is preliminary data.</text>
</comment>
<dbReference type="EC" id="5.4.2.9" evidence="2"/>
<dbReference type="InterPro" id="IPR039556">
    <property type="entry name" value="ICL/PEPM"/>
</dbReference>
<evidence type="ECO:0000313" key="4">
    <source>
        <dbReference type="EMBL" id="MFC4327000.1"/>
    </source>
</evidence>
<proteinExistence type="inferred from homology"/>
<dbReference type="GO" id="GO:0050188">
    <property type="term" value="F:phosphoenolpyruvate mutase activity"/>
    <property type="evidence" value="ECO:0007669"/>
    <property type="project" value="UniProtKB-EC"/>
</dbReference>
<keyword evidence="1 4" id="KW-0413">Isomerase</keyword>
<organism evidence="4 5">
    <name type="scientific">Streptomyces andamanensis</name>
    <dbReference type="NCBI Taxonomy" id="1565035"/>
    <lineage>
        <taxon>Bacteria</taxon>
        <taxon>Bacillati</taxon>
        <taxon>Actinomycetota</taxon>
        <taxon>Actinomycetes</taxon>
        <taxon>Kitasatosporales</taxon>
        <taxon>Streptomycetaceae</taxon>
        <taxon>Streptomyces</taxon>
    </lineage>
</organism>